<sequence length="194" mass="21551">MTQGGVRRRGAELEASLLEAAWEELAAVGYARLTMEGVAARARTGKQVLYRRWGNRAELVVAALRHRTGSIVDRIPDTGTLRDDVLTLLRRMVRRQHDVSPDVIHGLLAEVPEMNPEFFTVMREAMTAVLRQAADRGELTLDALPARVVTLPADLLRNEIFFAREPIAENTLLEIVDDVFLPLVRATAGGTSDR</sequence>
<proteinExistence type="predicted"/>
<dbReference type="Gene3D" id="1.10.10.60">
    <property type="entry name" value="Homeodomain-like"/>
    <property type="match status" value="1"/>
</dbReference>
<dbReference type="Pfam" id="PF00440">
    <property type="entry name" value="TetR_N"/>
    <property type="match status" value="1"/>
</dbReference>
<dbReference type="RefSeq" id="WP_323331539.1">
    <property type="nucleotide sequence ID" value="NZ_JAYFSI010000007.1"/>
</dbReference>
<protein>
    <submittedName>
        <fullName evidence="6">TetR/AcrR family transcriptional regulator</fullName>
    </submittedName>
</protein>
<feature type="domain" description="HTH tetR-type" evidence="5">
    <location>
        <begin position="11"/>
        <end position="71"/>
    </location>
</feature>
<dbReference type="InterPro" id="IPR011075">
    <property type="entry name" value="TetR_C"/>
</dbReference>
<dbReference type="EMBL" id="JAYFSI010000007">
    <property type="protein sequence ID" value="MEA5363806.1"/>
    <property type="molecule type" value="Genomic_DNA"/>
</dbReference>
<evidence type="ECO:0000256" key="2">
    <source>
        <dbReference type="ARBA" id="ARBA00023125"/>
    </source>
</evidence>
<dbReference type="Gene3D" id="1.10.357.10">
    <property type="entry name" value="Tetracycline Repressor, domain 2"/>
    <property type="match status" value="1"/>
</dbReference>
<organism evidence="6 7">
    <name type="scientific">Amycolatopsis heterodermiae</name>
    <dbReference type="NCBI Taxonomy" id="3110235"/>
    <lineage>
        <taxon>Bacteria</taxon>
        <taxon>Bacillati</taxon>
        <taxon>Actinomycetota</taxon>
        <taxon>Actinomycetes</taxon>
        <taxon>Pseudonocardiales</taxon>
        <taxon>Pseudonocardiaceae</taxon>
        <taxon>Amycolatopsis</taxon>
    </lineage>
</organism>
<dbReference type="InterPro" id="IPR009057">
    <property type="entry name" value="Homeodomain-like_sf"/>
</dbReference>
<evidence type="ECO:0000256" key="3">
    <source>
        <dbReference type="ARBA" id="ARBA00023163"/>
    </source>
</evidence>
<dbReference type="SUPFAM" id="SSF48498">
    <property type="entry name" value="Tetracyclin repressor-like, C-terminal domain"/>
    <property type="match status" value="1"/>
</dbReference>
<evidence type="ECO:0000256" key="4">
    <source>
        <dbReference type="PROSITE-ProRule" id="PRU00335"/>
    </source>
</evidence>
<dbReference type="InterPro" id="IPR050109">
    <property type="entry name" value="HTH-type_TetR-like_transc_reg"/>
</dbReference>
<keyword evidence="3" id="KW-0804">Transcription</keyword>
<dbReference type="SUPFAM" id="SSF46689">
    <property type="entry name" value="Homeodomain-like"/>
    <property type="match status" value="1"/>
</dbReference>
<gene>
    <name evidence="6" type="ORF">VA596_30030</name>
</gene>
<comment type="caution">
    <text evidence="6">The sequence shown here is derived from an EMBL/GenBank/DDBJ whole genome shotgun (WGS) entry which is preliminary data.</text>
</comment>
<dbReference type="PANTHER" id="PTHR30055">
    <property type="entry name" value="HTH-TYPE TRANSCRIPTIONAL REGULATOR RUTR"/>
    <property type="match status" value="1"/>
</dbReference>
<reference evidence="6 7" key="1">
    <citation type="submission" date="2023-12" db="EMBL/GenBank/DDBJ databases">
        <title>Amycolatopsis sp. V23-08.</title>
        <authorList>
            <person name="Somphong A."/>
        </authorList>
    </citation>
    <scope>NUCLEOTIDE SEQUENCE [LARGE SCALE GENOMIC DNA]</scope>
    <source>
        <strain evidence="6 7">V23-08</strain>
    </source>
</reference>
<dbReference type="InterPro" id="IPR036271">
    <property type="entry name" value="Tet_transcr_reg_TetR-rel_C_sf"/>
</dbReference>
<dbReference type="PANTHER" id="PTHR30055:SF148">
    <property type="entry name" value="TETR-FAMILY TRANSCRIPTIONAL REGULATOR"/>
    <property type="match status" value="1"/>
</dbReference>
<evidence type="ECO:0000313" key="6">
    <source>
        <dbReference type="EMBL" id="MEA5363806.1"/>
    </source>
</evidence>
<keyword evidence="7" id="KW-1185">Reference proteome</keyword>
<evidence type="ECO:0000313" key="7">
    <source>
        <dbReference type="Proteomes" id="UP001304298"/>
    </source>
</evidence>
<evidence type="ECO:0000259" key="5">
    <source>
        <dbReference type="PROSITE" id="PS50977"/>
    </source>
</evidence>
<accession>A0ABU5RC51</accession>
<keyword evidence="2 4" id="KW-0238">DNA-binding</keyword>
<name>A0ABU5RC51_9PSEU</name>
<dbReference type="InterPro" id="IPR001647">
    <property type="entry name" value="HTH_TetR"/>
</dbReference>
<feature type="DNA-binding region" description="H-T-H motif" evidence="4">
    <location>
        <begin position="34"/>
        <end position="53"/>
    </location>
</feature>
<evidence type="ECO:0000256" key="1">
    <source>
        <dbReference type="ARBA" id="ARBA00023015"/>
    </source>
</evidence>
<dbReference type="Pfam" id="PF16859">
    <property type="entry name" value="TetR_C_11"/>
    <property type="match status" value="1"/>
</dbReference>
<keyword evidence="1" id="KW-0805">Transcription regulation</keyword>
<dbReference type="Proteomes" id="UP001304298">
    <property type="component" value="Unassembled WGS sequence"/>
</dbReference>
<dbReference type="PROSITE" id="PS50977">
    <property type="entry name" value="HTH_TETR_2"/>
    <property type="match status" value="1"/>
</dbReference>